<reference evidence="3" key="1">
    <citation type="submission" date="2025-08" db="UniProtKB">
        <authorList>
            <consortium name="RefSeq"/>
        </authorList>
    </citation>
    <scope>IDENTIFICATION</scope>
    <source>
        <tissue evidence="3">Leaves</tissue>
    </source>
</reference>
<name>A0ABM4V381_COFAR</name>
<dbReference type="Pfam" id="PF21530">
    <property type="entry name" value="Pif1_2B_dom"/>
    <property type="match status" value="1"/>
</dbReference>
<dbReference type="Proteomes" id="UP001652660">
    <property type="component" value="Chromosome 7c"/>
</dbReference>
<protein>
    <recommendedName>
        <fullName evidence="1">DNA helicase Pif1-like 2B domain-containing protein</fullName>
    </recommendedName>
</protein>
<dbReference type="PANTHER" id="PTHR10492:SF94">
    <property type="entry name" value="ATP-DEPENDENT DNA HELICASE"/>
    <property type="match status" value="1"/>
</dbReference>
<dbReference type="GeneID" id="113699738"/>
<proteinExistence type="predicted"/>
<dbReference type="InterPro" id="IPR049163">
    <property type="entry name" value="Pif1-like_2B_dom"/>
</dbReference>
<evidence type="ECO:0000259" key="1">
    <source>
        <dbReference type="Pfam" id="PF21530"/>
    </source>
</evidence>
<dbReference type="PANTHER" id="PTHR10492">
    <property type="match status" value="1"/>
</dbReference>
<evidence type="ECO:0000313" key="3">
    <source>
        <dbReference type="RefSeq" id="XP_071914000.1"/>
    </source>
</evidence>
<gene>
    <name evidence="3" type="primary">LOC113699738</name>
</gene>
<accession>A0ABM4V381</accession>
<organism evidence="2 3">
    <name type="scientific">Coffea arabica</name>
    <name type="common">Arabian coffee</name>
    <dbReference type="NCBI Taxonomy" id="13443"/>
    <lineage>
        <taxon>Eukaryota</taxon>
        <taxon>Viridiplantae</taxon>
        <taxon>Streptophyta</taxon>
        <taxon>Embryophyta</taxon>
        <taxon>Tracheophyta</taxon>
        <taxon>Spermatophyta</taxon>
        <taxon>Magnoliopsida</taxon>
        <taxon>eudicotyledons</taxon>
        <taxon>Gunneridae</taxon>
        <taxon>Pentapetalae</taxon>
        <taxon>asterids</taxon>
        <taxon>lamiids</taxon>
        <taxon>Gentianales</taxon>
        <taxon>Rubiaceae</taxon>
        <taxon>Ixoroideae</taxon>
        <taxon>Gardenieae complex</taxon>
        <taxon>Bertiereae - Coffeeae clade</taxon>
        <taxon>Coffeeae</taxon>
        <taxon>Coffea</taxon>
    </lineage>
</organism>
<evidence type="ECO:0000313" key="2">
    <source>
        <dbReference type="Proteomes" id="UP001652660"/>
    </source>
</evidence>
<feature type="domain" description="DNA helicase Pif1-like 2B" evidence="1">
    <location>
        <begin position="395"/>
        <end position="436"/>
    </location>
</feature>
<keyword evidence="2" id="KW-1185">Reference proteome</keyword>
<dbReference type="RefSeq" id="XP_071914000.1">
    <property type="nucleotide sequence ID" value="XM_072057899.1"/>
</dbReference>
<sequence length="492" mass="56215">MTIAKFLENLHSYRSCDRTVDKRHQTDYEGFLNSFNPKGLPPHELLRKENCPIMLLRNLYVALSRVRNSSAVKALIALGTSDDIKTWLERSRTKVIGRLVTVELRKGERYNIKLLLTHVQKPTLFDDLLMVRGHKTGSFREACLQLGLLESDSYIEEALQEAAHFQMPYLLRSLLAMLLFYCSPKNPKHLWQTFEVQLSSDYERSCAHRHCTSIEIKRKVLQDINSTLEHMEKTLMTIISLKIPLHPVMDEASMEKTETIEAVHCLLTDIMESDRLATNMIAALDPVFSAFFIGVGEDVEHVDELGQMSLPTHMVVFFHNKEESLDRLLFGIVFPDLNLYSCNPYRMINRCVLCPKNSSVDEINKMTIAKFPENLHRYRSGERTVDKRNQIDYEDFLNSFNPKGLPSHELLRNENCPTMLLRNVNPTDGLCNGTREPVFSHGKLSVALSRVRNSSAVKALSAPEWNMLSLSKTSYLALKAGPAKSPCKKNSR</sequence>